<proteinExistence type="inferred from homology"/>
<accession>A0AAD8HTI8</accession>
<dbReference type="Pfam" id="PF02567">
    <property type="entry name" value="PhzC-PhzF"/>
    <property type="match status" value="1"/>
</dbReference>
<reference evidence="4" key="2">
    <citation type="submission" date="2023-05" db="EMBL/GenBank/DDBJ databases">
        <authorList>
            <person name="Schelkunov M.I."/>
        </authorList>
    </citation>
    <scope>NUCLEOTIDE SEQUENCE</scope>
    <source>
        <strain evidence="4">Hsosn_3</strain>
        <tissue evidence="4">Leaf</tissue>
    </source>
</reference>
<keyword evidence="2" id="KW-0413">Isomerase</keyword>
<dbReference type="GO" id="GO:0016853">
    <property type="term" value="F:isomerase activity"/>
    <property type="evidence" value="ECO:0007669"/>
    <property type="project" value="UniProtKB-KW"/>
</dbReference>
<evidence type="ECO:0000256" key="2">
    <source>
        <dbReference type="ARBA" id="ARBA00023235"/>
    </source>
</evidence>
<gene>
    <name evidence="4" type="ORF">POM88_029159</name>
</gene>
<reference evidence="4" key="1">
    <citation type="submission" date="2023-02" db="EMBL/GenBank/DDBJ databases">
        <title>Genome of toxic invasive species Heracleum sosnowskyi carries increased number of genes despite the absence of recent whole-genome duplications.</title>
        <authorList>
            <person name="Schelkunov M."/>
            <person name="Shtratnikova V."/>
            <person name="Makarenko M."/>
            <person name="Klepikova A."/>
            <person name="Omelchenko D."/>
            <person name="Novikova G."/>
            <person name="Obukhova E."/>
            <person name="Bogdanov V."/>
            <person name="Penin A."/>
            <person name="Logacheva M."/>
        </authorList>
    </citation>
    <scope>NUCLEOTIDE SEQUENCE</scope>
    <source>
        <strain evidence="4">Hsosn_3</strain>
        <tissue evidence="4">Leaf</tissue>
    </source>
</reference>
<comment type="similarity">
    <text evidence="1">Belongs to the PhzF family.</text>
</comment>
<dbReference type="Gene3D" id="3.10.310.10">
    <property type="entry name" value="Diaminopimelate Epimerase, Chain A, domain 1"/>
    <property type="match status" value="1"/>
</dbReference>
<dbReference type="AlphaFoldDB" id="A0AAD8HTI8"/>
<feature type="signal peptide" evidence="3">
    <location>
        <begin position="1"/>
        <end position="20"/>
    </location>
</feature>
<evidence type="ECO:0000256" key="1">
    <source>
        <dbReference type="ARBA" id="ARBA00008270"/>
    </source>
</evidence>
<dbReference type="PANTHER" id="PTHR13774:SF17">
    <property type="entry name" value="PHENAZINE BIOSYNTHESIS-LIKE DOMAIN-CONTAINING PROTEIN"/>
    <property type="match status" value="1"/>
</dbReference>
<evidence type="ECO:0000256" key="3">
    <source>
        <dbReference type="SAM" id="SignalP"/>
    </source>
</evidence>
<evidence type="ECO:0000313" key="4">
    <source>
        <dbReference type="EMBL" id="KAK1372966.1"/>
    </source>
</evidence>
<organism evidence="4 5">
    <name type="scientific">Heracleum sosnowskyi</name>
    <dbReference type="NCBI Taxonomy" id="360622"/>
    <lineage>
        <taxon>Eukaryota</taxon>
        <taxon>Viridiplantae</taxon>
        <taxon>Streptophyta</taxon>
        <taxon>Embryophyta</taxon>
        <taxon>Tracheophyta</taxon>
        <taxon>Spermatophyta</taxon>
        <taxon>Magnoliopsida</taxon>
        <taxon>eudicotyledons</taxon>
        <taxon>Gunneridae</taxon>
        <taxon>Pentapetalae</taxon>
        <taxon>asterids</taxon>
        <taxon>campanulids</taxon>
        <taxon>Apiales</taxon>
        <taxon>Apiaceae</taxon>
        <taxon>Apioideae</taxon>
        <taxon>apioid superclade</taxon>
        <taxon>Tordylieae</taxon>
        <taxon>Tordyliinae</taxon>
        <taxon>Heracleum</taxon>
    </lineage>
</organism>
<dbReference type="SUPFAM" id="SSF54506">
    <property type="entry name" value="Diaminopimelate epimerase-like"/>
    <property type="match status" value="1"/>
</dbReference>
<name>A0AAD8HTI8_9APIA</name>
<sequence>MIKFSLLATSRLSMLYLLTGWTLRACNFGASHFIFSSGLSDANVIEFMILSGVLTARIVSQPKVSVVSPRGDGSDDSLVSQSLSAASVVDMKKTTTEDDLFVVLSSGWTVAELQPLFEEVSRFFCPKLGDKEDPVTGSSHCALAPYGCQKLGKCDLVAYQIILLLFVLFCTRKNTVIAFAVKLESFDLSMQASRRGGIIKIHLDEKNQRVLLQGKDVPVMEGSLLV</sequence>
<protein>
    <submittedName>
        <fullName evidence="4">Uncharacterized protein</fullName>
    </submittedName>
</protein>
<dbReference type="PANTHER" id="PTHR13774">
    <property type="entry name" value="PHENAZINE BIOSYNTHESIS PROTEIN"/>
    <property type="match status" value="1"/>
</dbReference>
<dbReference type="InterPro" id="IPR003719">
    <property type="entry name" value="Phenazine_PhzF-like"/>
</dbReference>
<keyword evidence="5" id="KW-1185">Reference proteome</keyword>
<feature type="chain" id="PRO_5042203977" evidence="3">
    <location>
        <begin position="21"/>
        <end position="226"/>
    </location>
</feature>
<dbReference type="EMBL" id="JAUIZM010000007">
    <property type="protein sequence ID" value="KAK1372966.1"/>
    <property type="molecule type" value="Genomic_DNA"/>
</dbReference>
<dbReference type="Proteomes" id="UP001237642">
    <property type="component" value="Unassembled WGS sequence"/>
</dbReference>
<evidence type="ECO:0000313" key="5">
    <source>
        <dbReference type="Proteomes" id="UP001237642"/>
    </source>
</evidence>
<keyword evidence="3" id="KW-0732">Signal</keyword>
<dbReference type="GO" id="GO:0005737">
    <property type="term" value="C:cytoplasm"/>
    <property type="evidence" value="ECO:0007669"/>
    <property type="project" value="TreeGrafter"/>
</dbReference>
<comment type="caution">
    <text evidence="4">The sequence shown here is derived from an EMBL/GenBank/DDBJ whole genome shotgun (WGS) entry which is preliminary data.</text>
</comment>